<dbReference type="GO" id="GO:0016628">
    <property type="term" value="F:oxidoreductase activity, acting on the CH-CH group of donors, NAD or NADP as acceptor"/>
    <property type="evidence" value="ECO:0007669"/>
    <property type="project" value="InterPro"/>
</dbReference>
<dbReference type="Proteomes" id="UP000004550">
    <property type="component" value="Chromosome"/>
</dbReference>
<dbReference type="SUPFAM" id="SSF50129">
    <property type="entry name" value="GroES-like"/>
    <property type="match status" value="1"/>
</dbReference>
<dbReference type="FunFam" id="3.40.50.720:FF:000121">
    <property type="entry name" value="Prostaglandin reductase 2"/>
    <property type="match status" value="1"/>
</dbReference>
<reference evidence="3 4" key="1">
    <citation type="journal article" date="2012" name="J. Bacteriol.">
        <title>Genome sequence of Sphingobium indicum B90A, a hexachlorocyclohexane-degrading bacterium.</title>
        <authorList>
            <person name="Anand S."/>
            <person name="Sangwan N."/>
            <person name="Lata P."/>
            <person name="Kaur J."/>
            <person name="Dua A."/>
            <person name="Singh A.K."/>
            <person name="Verma M."/>
            <person name="Kaur J."/>
            <person name="Khurana J.P."/>
            <person name="Khurana P."/>
            <person name="Mathur S."/>
            <person name="Lal R."/>
        </authorList>
    </citation>
    <scope>NUCLEOTIDE SEQUENCE [LARGE SCALE GENOMIC DNA]</scope>
    <source>
        <strain evidence="4">DSM 16412 / CCM 7286 / MTCC 6364 / B90A</strain>
    </source>
</reference>
<dbReference type="PANTHER" id="PTHR43205">
    <property type="entry name" value="PROSTAGLANDIN REDUCTASE"/>
    <property type="match status" value="1"/>
</dbReference>
<dbReference type="EMBL" id="CP013070">
    <property type="protein sequence ID" value="APL96068.1"/>
    <property type="molecule type" value="Genomic_DNA"/>
</dbReference>
<dbReference type="CDD" id="cd05288">
    <property type="entry name" value="PGDH"/>
    <property type="match status" value="1"/>
</dbReference>
<accession>A0A1L5BT73</accession>
<dbReference type="PANTHER" id="PTHR43205:SF42">
    <property type="entry name" value="ALCOHOL DEHYDROGENASE, ZINC-CONTAINING (AFU_ORTHOLOGUE AFUA_7G04530)"/>
    <property type="match status" value="1"/>
</dbReference>
<protein>
    <submittedName>
        <fullName evidence="3">NADP-dependent oxidoreductase</fullName>
    </submittedName>
</protein>
<evidence type="ECO:0000313" key="4">
    <source>
        <dbReference type="Proteomes" id="UP000004550"/>
    </source>
</evidence>
<feature type="domain" description="Enoyl reductase (ER)" evidence="2">
    <location>
        <begin position="15"/>
        <end position="336"/>
    </location>
</feature>
<name>A0A1L5BT73_SPHIB</name>
<dbReference type="InterPro" id="IPR011032">
    <property type="entry name" value="GroES-like_sf"/>
</dbReference>
<keyword evidence="1" id="KW-0560">Oxidoreductase</keyword>
<evidence type="ECO:0000256" key="1">
    <source>
        <dbReference type="ARBA" id="ARBA00023002"/>
    </source>
</evidence>
<dbReference type="SUPFAM" id="SSF51735">
    <property type="entry name" value="NAD(P)-binding Rossmann-fold domains"/>
    <property type="match status" value="1"/>
</dbReference>
<dbReference type="Gene3D" id="3.40.50.720">
    <property type="entry name" value="NAD(P)-binding Rossmann-like Domain"/>
    <property type="match status" value="1"/>
</dbReference>
<dbReference type="InterPro" id="IPR020843">
    <property type="entry name" value="ER"/>
</dbReference>
<proteinExistence type="predicted"/>
<dbReference type="Pfam" id="PF16884">
    <property type="entry name" value="ADH_N_2"/>
    <property type="match status" value="1"/>
</dbReference>
<dbReference type="InterPro" id="IPR045010">
    <property type="entry name" value="MDR_fam"/>
</dbReference>
<evidence type="ECO:0000259" key="2">
    <source>
        <dbReference type="SMART" id="SM00829"/>
    </source>
</evidence>
<dbReference type="InterPro" id="IPR013149">
    <property type="entry name" value="ADH-like_C"/>
</dbReference>
<dbReference type="InterPro" id="IPR041694">
    <property type="entry name" value="ADH_N_2"/>
</dbReference>
<dbReference type="SMART" id="SM00829">
    <property type="entry name" value="PKS_ER"/>
    <property type="match status" value="1"/>
</dbReference>
<dbReference type="RefSeq" id="WP_007682869.1">
    <property type="nucleotide sequence ID" value="NZ_CP013070.1"/>
</dbReference>
<dbReference type="Gene3D" id="3.90.180.10">
    <property type="entry name" value="Medium-chain alcohol dehydrogenases, catalytic domain"/>
    <property type="match status" value="1"/>
</dbReference>
<gene>
    <name evidence="3" type="ORF">SIDU_16965</name>
</gene>
<dbReference type="Pfam" id="PF00107">
    <property type="entry name" value="ADH_zinc_N"/>
    <property type="match status" value="1"/>
</dbReference>
<dbReference type="InterPro" id="IPR036291">
    <property type="entry name" value="NAD(P)-bd_dom_sf"/>
</dbReference>
<sequence length="338" mass="36899">MTLNRSWVLAQRPEGAVRASDFAYREQAFDMPALQEGDILVRTRIISCAPTIRNWLNPPERSYRGAIGIGDPIRGMAAVEVLASRHPRFAEGQWLTAVAPWQDFAVLRPDEAAVPVTPIETWMDPVDAMTLYSPNSLTAYFGLFAVGEPKPGMTVLVSGAAGSVGAMACQMARIAGCRVIAVAGGPEKCRWLKEDVGAEVAIDYRSADLPSALKHASPDGINIFFDNVGGDVLQAAVDRMAPHGRIVLCGQLAAYDSTEPAAGPRDMMKLVYGRIRMQGFVFGDYADDYASAIASIRQWEAEGRLRNRYDMRDGFERIPDAFVDIFNGRNAGTLIVRI</sequence>
<dbReference type="KEGG" id="sinb:SIDU_16965"/>
<organism evidence="3 4">
    <name type="scientific">Sphingobium indicum (strain DSM 16412 / CCM 7286 / MTCC 6364 / B90A)</name>
    <dbReference type="NCBI Taxonomy" id="861109"/>
    <lineage>
        <taxon>Bacteria</taxon>
        <taxon>Pseudomonadati</taxon>
        <taxon>Pseudomonadota</taxon>
        <taxon>Alphaproteobacteria</taxon>
        <taxon>Sphingomonadales</taxon>
        <taxon>Sphingomonadaceae</taxon>
        <taxon>Sphingobium</taxon>
    </lineage>
</organism>
<dbReference type="AlphaFoldDB" id="A0A1L5BT73"/>
<evidence type="ECO:0000313" key="3">
    <source>
        <dbReference type="EMBL" id="APL96068.1"/>
    </source>
</evidence>